<evidence type="ECO:0000256" key="3">
    <source>
        <dbReference type="ARBA" id="ARBA00012556"/>
    </source>
</evidence>
<keyword evidence="5 6" id="KW-0326">Glycosidase</keyword>
<dbReference type="InterPro" id="IPR017853">
    <property type="entry name" value="GH"/>
</dbReference>
<sequence length="339" mass="37370">MKNILGAAIATLASALLAGMQPASAATPGAFAKGADISWITEMEDARRIMRNRDGKRQNLLTTLQEQGMDAVRLRVWVNPVDGYNNLRDTLVKARRVKAAGMRLMIDFHYSDDWADPAKQFKPVAWKDYSVDQLATAVADHTRSTLTALREAGITPEWVQVGNETTNGMLWPEGEASKNMKNYARFVTAGYDAVKQVFPQALVIVHVDNCHDGAQFRWNFDGLVENGGKFDIIGASSYPTTAKNISWQAATAACLNTMNDVTARYHKPVMLAEVGAPWDHPDGKAIIADLLAKVRAVNNGMGVGAFYWEPQAYDWKGYPMGAFDHQGKPTPMLDAFMEK</sequence>
<organism evidence="7 8">
    <name type="scientific">Duganella phyllosphaerae</name>
    <dbReference type="NCBI Taxonomy" id="762836"/>
    <lineage>
        <taxon>Bacteria</taxon>
        <taxon>Pseudomonadati</taxon>
        <taxon>Pseudomonadota</taxon>
        <taxon>Betaproteobacteria</taxon>
        <taxon>Burkholderiales</taxon>
        <taxon>Oxalobacteraceae</taxon>
        <taxon>Telluria group</taxon>
        <taxon>Duganella</taxon>
    </lineage>
</organism>
<evidence type="ECO:0000256" key="5">
    <source>
        <dbReference type="ARBA" id="ARBA00023295"/>
    </source>
</evidence>
<comment type="caution">
    <text evidence="7">The sequence shown here is derived from an EMBL/GenBank/DDBJ whole genome shotgun (WGS) entry which is preliminary data.</text>
</comment>
<dbReference type="PATRIC" id="fig|762836.4.peg.1831"/>
<keyword evidence="6" id="KW-0732">Signal</keyword>
<dbReference type="InterPro" id="IPR011683">
    <property type="entry name" value="Glyco_hydro_53"/>
</dbReference>
<comment type="similarity">
    <text evidence="2 6">Belongs to the glycosyl hydrolase 53 family.</text>
</comment>
<evidence type="ECO:0000313" key="7">
    <source>
        <dbReference type="EMBL" id="OFA03946.1"/>
    </source>
</evidence>
<keyword evidence="4 6" id="KW-0378">Hydrolase</keyword>
<dbReference type="RefSeq" id="WP_070247458.1">
    <property type="nucleotide sequence ID" value="NZ_LROM01000071.1"/>
</dbReference>
<dbReference type="PANTHER" id="PTHR34983:SF1">
    <property type="entry name" value="ARABINOGALACTAN ENDO-BETA-1,4-GALACTANASE A"/>
    <property type="match status" value="1"/>
</dbReference>
<evidence type="ECO:0000256" key="1">
    <source>
        <dbReference type="ARBA" id="ARBA00001695"/>
    </source>
</evidence>
<comment type="catalytic activity">
    <reaction evidence="1 6">
        <text>The enzyme specifically hydrolyzes (1-&gt;4)-beta-D-galactosidic linkages in type I arabinogalactans.</text>
        <dbReference type="EC" id="3.2.1.89"/>
    </reaction>
</comment>
<dbReference type="Proteomes" id="UP000175989">
    <property type="component" value="Unassembled WGS sequence"/>
</dbReference>
<evidence type="ECO:0000313" key="8">
    <source>
        <dbReference type="Proteomes" id="UP000175989"/>
    </source>
</evidence>
<reference evidence="8" key="1">
    <citation type="journal article" date="2016" name="Front. Microbiol.">
        <title>Molecular Keys to the Janthinobacterium and Duganella spp. Interaction with the Plant Pathogen Fusarium graminearum.</title>
        <authorList>
            <person name="Haack F.S."/>
            <person name="Poehlein A."/>
            <person name="Kroger C."/>
            <person name="Voigt C.A."/>
            <person name="Piepenbring M."/>
            <person name="Bode H.B."/>
            <person name="Daniel R."/>
            <person name="Schafer W."/>
            <person name="Streit W.R."/>
        </authorList>
    </citation>
    <scope>NUCLEOTIDE SEQUENCE [LARGE SCALE GENOMIC DNA]</scope>
    <source>
        <strain evidence="8">T54</strain>
    </source>
</reference>
<feature type="chain" id="PRO_5009028606" description="Arabinogalactan endo-beta-1,4-galactanase" evidence="6">
    <location>
        <begin position="26"/>
        <end position="339"/>
    </location>
</feature>
<proteinExistence type="inferred from homology"/>
<dbReference type="SUPFAM" id="SSF51445">
    <property type="entry name" value="(Trans)glycosidases"/>
    <property type="match status" value="1"/>
</dbReference>
<dbReference type="OrthoDB" id="9768786at2"/>
<evidence type="ECO:0000256" key="2">
    <source>
        <dbReference type="ARBA" id="ARBA00010687"/>
    </source>
</evidence>
<dbReference type="Pfam" id="PF07745">
    <property type="entry name" value="Glyco_hydro_53"/>
    <property type="match status" value="1"/>
</dbReference>
<dbReference type="GO" id="GO:0031218">
    <property type="term" value="F:arabinogalactan endo-1,4-beta-galactosidase activity"/>
    <property type="evidence" value="ECO:0007669"/>
    <property type="project" value="UniProtKB-EC"/>
</dbReference>
<dbReference type="PANTHER" id="PTHR34983">
    <property type="entry name" value="ARABINOGALACTAN ENDO-BETA-1,4-GALACTANASE A"/>
    <property type="match status" value="1"/>
</dbReference>
<dbReference type="EC" id="3.2.1.89" evidence="3 6"/>
<dbReference type="Gene3D" id="3.20.20.80">
    <property type="entry name" value="Glycosidases"/>
    <property type="match status" value="1"/>
</dbReference>
<protein>
    <recommendedName>
        <fullName evidence="3 6">Arabinogalactan endo-beta-1,4-galactanase</fullName>
        <ecNumber evidence="3 6">3.2.1.89</ecNumber>
    </recommendedName>
</protein>
<evidence type="ECO:0000256" key="4">
    <source>
        <dbReference type="ARBA" id="ARBA00022801"/>
    </source>
</evidence>
<dbReference type="EMBL" id="LROM01000071">
    <property type="protein sequence ID" value="OFA03946.1"/>
    <property type="molecule type" value="Genomic_DNA"/>
</dbReference>
<gene>
    <name evidence="7" type="primary">ganB_1</name>
    <name evidence="7" type="ORF">DUPY_17610</name>
</gene>
<dbReference type="GO" id="GO:0045490">
    <property type="term" value="P:pectin catabolic process"/>
    <property type="evidence" value="ECO:0007669"/>
    <property type="project" value="TreeGrafter"/>
</dbReference>
<feature type="signal peptide" evidence="6">
    <location>
        <begin position="1"/>
        <end position="25"/>
    </location>
</feature>
<evidence type="ECO:0000256" key="6">
    <source>
        <dbReference type="RuleBase" id="RU361192"/>
    </source>
</evidence>
<keyword evidence="8" id="KW-1185">Reference proteome</keyword>
<dbReference type="GO" id="GO:0015926">
    <property type="term" value="F:glucosidase activity"/>
    <property type="evidence" value="ECO:0007669"/>
    <property type="project" value="InterPro"/>
</dbReference>
<accession>A0A1E7WW86</accession>
<name>A0A1E7WW86_9BURK</name>
<dbReference type="AlphaFoldDB" id="A0A1E7WW86"/>